<comment type="caution">
    <text evidence="1">The sequence shown here is derived from an EMBL/GenBank/DDBJ whole genome shotgun (WGS) entry which is preliminary data.</text>
</comment>
<reference evidence="2" key="1">
    <citation type="journal article" date="2024" name="Toxins">
        <title>Genome Sequence Analysis of Native Xenorhabdus Strains Isolated from Entomopathogenic Nematodes in Argentina.</title>
        <authorList>
            <person name="Palma L."/>
            <person name="Frizzo L."/>
            <person name="Kaiser S."/>
            <person name="Berry C."/>
            <person name="Caballero P."/>
            <person name="Bode H.B."/>
            <person name="Del Valle E.E."/>
        </authorList>
    </citation>
    <scope>NUCLEOTIDE SEQUENCE [LARGE SCALE GENOMIC DNA]</scope>
    <source>
        <strain evidence="2">12</strain>
    </source>
</reference>
<name>A0ABU4S9K4_9GAMM</name>
<keyword evidence="2" id="KW-1185">Reference proteome</keyword>
<dbReference type="RefSeq" id="WP_319929869.1">
    <property type="nucleotide sequence ID" value="NZ_VCDN01000031.1"/>
</dbReference>
<accession>A0ABU4S9K4</accession>
<dbReference type="Pfam" id="PF05526">
    <property type="entry name" value="R_equi_Vir"/>
    <property type="match status" value="1"/>
</dbReference>
<dbReference type="Proteomes" id="UP001271890">
    <property type="component" value="Unassembled WGS sequence"/>
</dbReference>
<evidence type="ECO:0000313" key="1">
    <source>
        <dbReference type="EMBL" id="MDX7987435.1"/>
    </source>
</evidence>
<organism evidence="1 2">
    <name type="scientific">Xenorhabdus santafensis</name>
    <dbReference type="NCBI Taxonomy" id="2582833"/>
    <lineage>
        <taxon>Bacteria</taxon>
        <taxon>Pseudomonadati</taxon>
        <taxon>Pseudomonadota</taxon>
        <taxon>Gammaproteobacteria</taxon>
        <taxon>Enterobacterales</taxon>
        <taxon>Morganellaceae</taxon>
        <taxon>Xenorhabdus</taxon>
    </lineage>
</organism>
<gene>
    <name evidence="1" type="ORF">FE392_08845</name>
</gene>
<dbReference type="EMBL" id="VCDN01000031">
    <property type="protein sequence ID" value="MDX7987435.1"/>
    <property type="molecule type" value="Genomic_DNA"/>
</dbReference>
<dbReference type="InterPro" id="IPR008810">
    <property type="entry name" value="R_equi_Vir"/>
</dbReference>
<proteinExistence type="predicted"/>
<dbReference type="Gene3D" id="2.40.128.480">
    <property type="entry name" value="Rhodococcus equi virulence-associated protein"/>
    <property type="match status" value="1"/>
</dbReference>
<evidence type="ECO:0000313" key="2">
    <source>
        <dbReference type="Proteomes" id="UP001271890"/>
    </source>
</evidence>
<sequence length="147" mass="15910">MNNTSPKGDSLKSVNHLTNFMEGGLNTGMLYDIKEKNSKSDKNNYSATAYVTIHGLYTGLNLHLDIGKNFHGMGLGLKSVSHIKFTGTLSTNDLDKLTTKGTLYNITDTEKGIIIVFYDTVVWKPLGSFFGTGGPMIGVTSGHGSWS</sequence>
<dbReference type="InterPro" id="IPR038625">
    <property type="entry name" value="R_equi_Vir_sf"/>
</dbReference>
<protein>
    <submittedName>
        <fullName evidence="1">VapA/VapB family virulence-associated protein</fullName>
    </submittedName>
</protein>